<dbReference type="Gene3D" id="3.50.50.60">
    <property type="entry name" value="FAD/NAD(P)-binding domain"/>
    <property type="match status" value="2"/>
</dbReference>
<reference evidence="7 8" key="1">
    <citation type="submission" date="2016-11" db="EMBL/GenBank/DDBJ databases">
        <title>Trade-off between light-utilization and light-protection in marine flavobacteria.</title>
        <authorList>
            <person name="Kumagai Y."/>
        </authorList>
    </citation>
    <scope>NUCLEOTIDE SEQUENCE [LARGE SCALE GENOMIC DNA]</scope>
    <source>
        <strain evidence="7 8">ATCC 700397</strain>
    </source>
</reference>
<gene>
    <name evidence="7" type="ORF">BST83_07995</name>
</gene>
<keyword evidence="4 5" id="KW-0560">Oxidoreductase</keyword>
<dbReference type="PANTHER" id="PTHR43734:SF1">
    <property type="entry name" value="PHYTOENE DESATURASE"/>
    <property type="match status" value="1"/>
</dbReference>
<dbReference type="Proteomes" id="UP000239522">
    <property type="component" value="Unassembled WGS sequence"/>
</dbReference>
<dbReference type="InterPro" id="IPR036188">
    <property type="entry name" value="FAD/NAD-bd_sf"/>
</dbReference>
<evidence type="ECO:0000313" key="8">
    <source>
        <dbReference type="Proteomes" id="UP000239522"/>
    </source>
</evidence>
<evidence type="ECO:0000256" key="1">
    <source>
        <dbReference type="ARBA" id="ARBA00004829"/>
    </source>
</evidence>
<dbReference type="Pfam" id="PF01593">
    <property type="entry name" value="Amino_oxidase"/>
    <property type="match status" value="1"/>
</dbReference>
<evidence type="ECO:0000256" key="5">
    <source>
        <dbReference type="RuleBase" id="RU362075"/>
    </source>
</evidence>
<dbReference type="GO" id="GO:0016117">
    <property type="term" value="P:carotenoid biosynthetic process"/>
    <property type="evidence" value="ECO:0007669"/>
    <property type="project" value="UniProtKB-KW"/>
</dbReference>
<evidence type="ECO:0000259" key="6">
    <source>
        <dbReference type="Pfam" id="PF01593"/>
    </source>
</evidence>
<dbReference type="OrthoDB" id="9774675at2"/>
<dbReference type="RefSeq" id="WP_104809330.1">
    <property type="nucleotide sequence ID" value="NZ_MQUA01000013.1"/>
</dbReference>
<protein>
    <submittedName>
        <fullName evidence="7">Phytoene dehydrogenase</fullName>
    </submittedName>
</protein>
<dbReference type="InterPro" id="IPR014105">
    <property type="entry name" value="Carotenoid/retinoid_OxRdtase"/>
</dbReference>
<organism evidence="7 8">
    <name type="scientific">Polaribacter filamentus</name>
    <dbReference type="NCBI Taxonomy" id="53483"/>
    <lineage>
        <taxon>Bacteria</taxon>
        <taxon>Pseudomonadati</taxon>
        <taxon>Bacteroidota</taxon>
        <taxon>Flavobacteriia</taxon>
        <taxon>Flavobacteriales</taxon>
        <taxon>Flavobacteriaceae</taxon>
    </lineage>
</organism>
<dbReference type="InterPro" id="IPR002937">
    <property type="entry name" value="Amino_oxidase"/>
</dbReference>
<dbReference type="NCBIfam" id="TIGR02734">
    <property type="entry name" value="crtI_fam"/>
    <property type="match status" value="1"/>
</dbReference>
<accession>A0A2S7KWR3</accession>
<evidence type="ECO:0000313" key="7">
    <source>
        <dbReference type="EMBL" id="PQB07094.1"/>
    </source>
</evidence>
<dbReference type="SUPFAM" id="SSF51905">
    <property type="entry name" value="FAD/NAD(P)-binding domain"/>
    <property type="match status" value="1"/>
</dbReference>
<evidence type="ECO:0000256" key="2">
    <source>
        <dbReference type="ARBA" id="ARBA00006046"/>
    </source>
</evidence>
<dbReference type="GO" id="GO:0016491">
    <property type="term" value="F:oxidoreductase activity"/>
    <property type="evidence" value="ECO:0007669"/>
    <property type="project" value="UniProtKB-KW"/>
</dbReference>
<comment type="pathway">
    <text evidence="1 5">Carotenoid biosynthesis.</text>
</comment>
<sequence length="488" mass="55258">MKKNIHIIGSGFSALSASCYLAKQGYNVTVLEKNDTLGGRARQFKKDGFTFDLGPSWYWMPDVFERFFADFGKKPSDYYTLDKLSPGYEVYFGESSSLKISDNLENIYKMFEEEEKGSAKHLKTFLDSAKSNYDTAIKDLVYKPGVSPLELVTTTTVARVTQFFSTIRKQVRKNITSPKLIKILEFPVLFLGAKPSNTPAFYNFMNYADFGLGTWHPRGGMYKVVEGMVSLAESLGVNFLLNANVEKINTDDADNVIGLQVNGENIETSLVLSGADYHHTETLLAQNLRQYSENYWDKKTFAPSSLLFYVGFDKKIENVCHHTLFFDTDFDLHAKEIYDNPQWPTDPLFYANFTSITDKTSAPEGKEAGFFLIPLAPGIEDTEALREEYFHKIIDRFEKLTNQKVKEHVLFNRSFCVNDFKEEYNSYKGNAYGMANTLLQTAFLRPKIKSSKVKNLFFTGQLTVPGPGVPPALISGKIASELIIKNQN</sequence>
<dbReference type="EMBL" id="MQUA01000013">
    <property type="protein sequence ID" value="PQB07094.1"/>
    <property type="molecule type" value="Genomic_DNA"/>
</dbReference>
<evidence type="ECO:0000256" key="3">
    <source>
        <dbReference type="ARBA" id="ARBA00022746"/>
    </source>
</evidence>
<keyword evidence="3 5" id="KW-0125">Carotenoid biosynthesis</keyword>
<proteinExistence type="inferred from homology"/>
<keyword evidence="8" id="KW-1185">Reference proteome</keyword>
<dbReference type="AlphaFoldDB" id="A0A2S7KWR3"/>
<dbReference type="PANTHER" id="PTHR43734">
    <property type="entry name" value="PHYTOENE DESATURASE"/>
    <property type="match status" value="1"/>
</dbReference>
<dbReference type="PROSITE" id="PS51257">
    <property type="entry name" value="PROKAR_LIPOPROTEIN"/>
    <property type="match status" value="1"/>
</dbReference>
<evidence type="ECO:0000256" key="4">
    <source>
        <dbReference type="ARBA" id="ARBA00023002"/>
    </source>
</evidence>
<comment type="similarity">
    <text evidence="2 5">Belongs to the carotenoid/retinoid oxidoreductase family.</text>
</comment>
<name>A0A2S7KWR3_9FLAO</name>
<comment type="caution">
    <text evidence="7">The sequence shown here is derived from an EMBL/GenBank/DDBJ whole genome shotgun (WGS) entry which is preliminary data.</text>
</comment>
<feature type="domain" description="Amine oxidase" evidence="6">
    <location>
        <begin position="15"/>
        <end position="484"/>
    </location>
</feature>